<feature type="region of interest" description="Disordered" evidence="1">
    <location>
        <begin position="227"/>
        <end position="251"/>
    </location>
</feature>
<evidence type="ECO:0000313" key="3">
    <source>
        <dbReference type="Proteomes" id="UP000193928"/>
    </source>
</evidence>
<accession>A0A1X1W0C5</accession>
<name>A0A1X1W0C5_MYCGO</name>
<dbReference type="EMBL" id="LQOY01000152">
    <property type="protein sequence ID" value="ORV78755.1"/>
    <property type="molecule type" value="Genomic_DNA"/>
</dbReference>
<evidence type="ECO:0000256" key="1">
    <source>
        <dbReference type="SAM" id="MobiDB-lite"/>
    </source>
</evidence>
<proteinExistence type="predicted"/>
<protein>
    <recommendedName>
        <fullName evidence="4">TniQ protein</fullName>
    </recommendedName>
</protein>
<dbReference type="RefSeq" id="WP_083270981.1">
    <property type="nucleotide sequence ID" value="NZ_JACKSU010000048.1"/>
</dbReference>
<reference evidence="2 3" key="1">
    <citation type="submission" date="2016-01" db="EMBL/GenBank/DDBJ databases">
        <title>The new phylogeny of the genus Mycobacterium.</title>
        <authorList>
            <person name="Tarcisio F."/>
            <person name="Conor M."/>
            <person name="Antonella G."/>
            <person name="Elisabetta G."/>
            <person name="Giulia F.S."/>
            <person name="Sara T."/>
            <person name="Anna F."/>
            <person name="Clotilde B."/>
            <person name="Roberto B."/>
            <person name="Veronica D.S."/>
            <person name="Fabio R."/>
            <person name="Monica P."/>
            <person name="Olivier J."/>
            <person name="Enrico T."/>
            <person name="Nicola S."/>
        </authorList>
    </citation>
    <scope>NUCLEOTIDE SEQUENCE [LARGE SCALE GENOMIC DNA]</scope>
    <source>
        <strain evidence="2 3">DSM 44160</strain>
    </source>
</reference>
<evidence type="ECO:0000313" key="2">
    <source>
        <dbReference type="EMBL" id="ORV78755.1"/>
    </source>
</evidence>
<dbReference type="Proteomes" id="UP000193928">
    <property type="component" value="Unassembled WGS sequence"/>
</dbReference>
<sequence>MDPRQLRRYLADSPAICRPRPDWLAIASNNPLITLQDRLIGLTDRDRDTTRQRRHARPACRLCMAQRGVYEPVYCWFPDQLTVCRRHRRWVGPGTQTLDDQRDLRCAPAVIAAAQRHARLHHRHNDTARFAVKDAARIHRCWSRSASPSTLPPPANADVDTHIANDPDLIGLAVILADARHRIWNTAAATPARARAVDAVYASIGCRFPEYRDQTRSVEQWVYDQQLSAARRASSPTPVRSTASSASPRTG</sequence>
<organism evidence="2 3">
    <name type="scientific">Mycobacterium gordonae</name>
    <dbReference type="NCBI Taxonomy" id="1778"/>
    <lineage>
        <taxon>Bacteria</taxon>
        <taxon>Bacillati</taxon>
        <taxon>Actinomycetota</taxon>
        <taxon>Actinomycetes</taxon>
        <taxon>Mycobacteriales</taxon>
        <taxon>Mycobacteriaceae</taxon>
        <taxon>Mycobacterium</taxon>
    </lineage>
</organism>
<dbReference type="AlphaFoldDB" id="A0A1X1W0C5"/>
<gene>
    <name evidence="2" type="ORF">AWC08_31540</name>
</gene>
<keyword evidence="3" id="KW-1185">Reference proteome</keyword>
<evidence type="ECO:0008006" key="4">
    <source>
        <dbReference type="Google" id="ProtNLM"/>
    </source>
</evidence>
<comment type="caution">
    <text evidence="2">The sequence shown here is derived from an EMBL/GenBank/DDBJ whole genome shotgun (WGS) entry which is preliminary data.</text>
</comment>